<dbReference type="PANTHER" id="PTHR33964:SF1">
    <property type="entry name" value="RE45066P"/>
    <property type="match status" value="1"/>
</dbReference>
<dbReference type="PANTHER" id="PTHR33964">
    <property type="entry name" value="RE45066P-RELATED"/>
    <property type="match status" value="1"/>
</dbReference>
<reference evidence="2" key="1">
    <citation type="submission" date="2014-03" db="EMBL/GenBank/DDBJ databases">
        <title>The sialotranscriptome of Amblyomma triste, Amblyomma parvum and Amblyomma cajennense ticks, uncovered by 454-based RNA-seq.</title>
        <authorList>
            <person name="Garcia G.R."/>
            <person name="Gardinassi L.G."/>
            <person name="Ribeiro J.M."/>
            <person name="Anatriello E."/>
            <person name="Ferreira B.R."/>
            <person name="Moreira H.N."/>
            <person name="Mafra C."/>
            <person name="Olegario M.M."/>
            <person name="Szabo P.J."/>
            <person name="Miranda-Santos I.K."/>
            <person name="Maruyama S.R."/>
        </authorList>
    </citation>
    <scope>NUCLEOTIDE SEQUENCE</scope>
    <source>
        <strain evidence="2">Mato Grasso do Sul</strain>
        <tissue evidence="2">Salivary glands</tissue>
    </source>
</reference>
<organism evidence="2">
    <name type="scientific">Amblyomma triste</name>
    <name type="common">Neotropical tick</name>
    <dbReference type="NCBI Taxonomy" id="251400"/>
    <lineage>
        <taxon>Eukaryota</taxon>
        <taxon>Metazoa</taxon>
        <taxon>Ecdysozoa</taxon>
        <taxon>Arthropoda</taxon>
        <taxon>Chelicerata</taxon>
        <taxon>Arachnida</taxon>
        <taxon>Acari</taxon>
        <taxon>Parasitiformes</taxon>
        <taxon>Ixodida</taxon>
        <taxon>Ixodoidea</taxon>
        <taxon>Ixodidae</taxon>
        <taxon>Amblyomminae</taxon>
        <taxon>Amblyomma</taxon>
    </lineage>
</organism>
<evidence type="ECO:0000313" key="2">
    <source>
        <dbReference type="EMBL" id="JAC31151.1"/>
    </source>
</evidence>
<keyword evidence="1" id="KW-0732">Signal</keyword>
<protein>
    <submittedName>
        <fullName evidence="2">Putative secreted protein</fullName>
    </submittedName>
</protein>
<accession>A0A023GA86</accession>
<dbReference type="AlphaFoldDB" id="A0A023GA86"/>
<name>A0A023GA86_AMBTT</name>
<proteinExistence type="evidence at transcript level"/>
<sequence length="247" mass="26720">MHSCHSLRHLAAGLLVYVAVFCRAQENQDCSIERLRACGSDFVLFGNATSIPDTAQKLQEACNNYTTQIACTLKYVDDCLDGTTRGTSLVAIKAAEEDFEAICTEGNDLQKQFLESAPCANAAGAALNTCIRDLYVNLQRSLDKAPRRQTVHHACCFYGHVIDCLETALSGCEGSSPAKQFLLDRVDHIFGEALSLVCGTYTRGSANCAALPALPQLDQGAPEPISNMVEYCINIIGRSGSRDDETQ</sequence>
<dbReference type="EMBL" id="GBBM01004267">
    <property type="protein sequence ID" value="JAC31151.1"/>
    <property type="molecule type" value="mRNA"/>
</dbReference>
<evidence type="ECO:0000256" key="1">
    <source>
        <dbReference type="SAM" id="SignalP"/>
    </source>
</evidence>
<feature type="signal peptide" evidence="1">
    <location>
        <begin position="1"/>
        <end position="24"/>
    </location>
</feature>
<feature type="chain" id="PRO_5001516907" evidence="1">
    <location>
        <begin position="25"/>
        <end position="247"/>
    </location>
</feature>